<reference evidence="1" key="1">
    <citation type="submission" date="2015-07" db="EMBL/GenBank/DDBJ databases">
        <title>Complete genome sequence of novel recombinant human adenovirus D.</title>
        <authorList>
            <person name="Hiroi S."/>
            <person name="Komano J."/>
            <person name="Morikawa S."/>
            <person name="Kase T."/>
        </authorList>
    </citation>
    <scope>NUCLEOTIDE SEQUENCE [LARGE SCALE GENOMIC DNA]</scope>
    <source>
        <strain evidence="1">Human/JPN/OIPH23/2011/82[P56H15F37]</strain>
    </source>
</reference>
<accession>A0A0K2S3U7</accession>
<gene>
    <name evidence="1" type="primary">U</name>
</gene>
<protein>
    <submittedName>
        <fullName evidence="1">U protein</fullName>
    </submittedName>
</protein>
<proteinExistence type="predicted"/>
<name>A0A0K2S3U7_9ADEN</name>
<dbReference type="Proteomes" id="UP000153940">
    <property type="component" value="Segment"/>
</dbReference>
<dbReference type="EMBL" id="LC066535">
    <property type="protein sequence ID" value="BAS21525.1"/>
    <property type="molecule type" value="Genomic_DNA"/>
</dbReference>
<organism evidence="1">
    <name type="scientific">Human mastadenovirus D</name>
    <dbReference type="NCBI Taxonomy" id="130310"/>
    <lineage>
        <taxon>Viruses</taxon>
        <taxon>Varidnaviria</taxon>
        <taxon>Bamfordvirae</taxon>
        <taxon>Preplasmiviricota</taxon>
        <taxon>Polisuviricotina</taxon>
        <taxon>Pharingeaviricetes</taxon>
        <taxon>Rowavirales</taxon>
        <taxon>Adenoviridae</taxon>
        <taxon>Mastadenovirus</taxon>
        <taxon>Mastadenovirus dominans</taxon>
    </lineage>
</organism>
<sequence>MKIVDQEFDIPFKVWRKFAARRGLEYQSWEEGTEVLLSNYTRDILSDFK</sequence>
<evidence type="ECO:0000313" key="1">
    <source>
        <dbReference type="EMBL" id="BAS21525.1"/>
    </source>
</evidence>